<keyword evidence="3" id="KW-1185">Reference proteome</keyword>
<reference evidence="2 3" key="1">
    <citation type="submission" date="2020-07" db="EMBL/GenBank/DDBJ databases">
        <title>Pseudogemmobacter sp. nov., isolated from poultry manure in Taiwan.</title>
        <authorList>
            <person name="Lin S.-Y."/>
            <person name="Tang Y.-S."/>
            <person name="Young C.-C."/>
        </authorList>
    </citation>
    <scope>NUCLEOTIDE SEQUENCE [LARGE SCALE GENOMIC DNA]</scope>
    <source>
        <strain evidence="2 3">CC-YST710</strain>
    </source>
</reference>
<proteinExistence type="predicted"/>
<dbReference type="Proteomes" id="UP001198571">
    <property type="component" value="Unassembled WGS sequence"/>
</dbReference>
<dbReference type="InterPro" id="IPR002725">
    <property type="entry name" value="YgjP-like_metallopeptidase"/>
</dbReference>
<evidence type="ECO:0000259" key="1">
    <source>
        <dbReference type="Pfam" id="PF01863"/>
    </source>
</evidence>
<dbReference type="Pfam" id="PF01863">
    <property type="entry name" value="YgjP-like"/>
    <property type="match status" value="1"/>
</dbReference>
<accession>A0ABS8CJV4</accession>
<name>A0ABS8CJV4_9RHOB</name>
<comment type="caution">
    <text evidence="2">The sequence shown here is derived from an EMBL/GenBank/DDBJ whole genome shotgun (WGS) entry which is preliminary data.</text>
</comment>
<dbReference type="EMBL" id="JACDXX010000004">
    <property type="protein sequence ID" value="MCB5409669.1"/>
    <property type="molecule type" value="Genomic_DNA"/>
</dbReference>
<dbReference type="CDD" id="cd07344">
    <property type="entry name" value="M48_yhfN_like"/>
    <property type="match status" value="1"/>
</dbReference>
<evidence type="ECO:0000313" key="2">
    <source>
        <dbReference type="EMBL" id="MCB5409669.1"/>
    </source>
</evidence>
<dbReference type="PANTHER" id="PTHR30399">
    <property type="entry name" value="UNCHARACTERIZED PROTEIN YGJP"/>
    <property type="match status" value="1"/>
</dbReference>
<dbReference type="InterPro" id="IPR053136">
    <property type="entry name" value="UTP_pyrophosphatase-like"/>
</dbReference>
<dbReference type="PANTHER" id="PTHR30399:SF1">
    <property type="entry name" value="UTP PYROPHOSPHATASE"/>
    <property type="match status" value="1"/>
</dbReference>
<gene>
    <name evidence="2" type="ORF">H0485_06600</name>
</gene>
<feature type="domain" description="YgjP-like metallopeptidase" evidence="1">
    <location>
        <begin position="22"/>
        <end position="218"/>
    </location>
</feature>
<sequence>MPLLPGPPPVEVQLRRSARARRFSLRVSRLDGQVTLTLPPRAKEREALSFLQDQEGWLRDVLARMPDSLPLMLQAGAEVPVLGQMLRITPAQLRGIRVEGTDLLVGGDPGRLATRIGAWLKILARDRLADASTRYADMIGRNYIKLVLRDTRSRWGSCSHDGVLMYSWRLAMAPIGVLEYVAAHEVAHLAQMNHSPAFWAVVSQIRPGWQAERDWLKRQGQQLHRYRFGD</sequence>
<dbReference type="RefSeq" id="WP_226934570.1">
    <property type="nucleotide sequence ID" value="NZ_JACDXX010000004.1"/>
</dbReference>
<evidence type="ECO:0000313" key="3">
    <source>
        <dbReference type="Proteomes" id="UP001198571"/>
    </source>
</evidence>
<organism evidence="2 3">
    <name type="scientific">Pseudogemmobacter faecipullorum</name>
    <dbReference type="NCBI Taxonomy" id="2755041"/>
    <lineage>
        <taxon>Bacteria</taxon>
        <taxon>Pseudomonadati</taxon>
        <taxon>Pseudomonadota</taxon>
        <taxon>Alphaproteobacteria</taxon>
        <taxon>Rhodobacterales</taxon>
        <taxon>Paracoccaceae</taxon>
        <taxon>Pseudogemmobacter</taxon>
    </lineage>
</organism>
<dbReference type="Gene3D" id="3.30.2010.10">
    <property type="entry name" value="Metalloproteases ('zincins'), catalytic domain"/>
    <property type="match status" value="1"/>
</dbReference>
<protein>
    <submittedName>
        <fullName evidence="2">M48 family metallopeptidase</fullName>
    </submittedName>
</protein>